<proteinExistence type="predicted"/>
<reference evidence="1" key="1">
    <citation type="submission" date="2021-06" db="EMBL/GenBank/DDBJ databases">
        <authorList>
            <person name="Kallberg Y."/>
            <person name="Tangrot J."/>
            <person name="Rosling A."/>
        </authorList>
    </citation>
    <scope>NUCLEOTIDE SEQUENCE</scope>
    <source>
        <strain evidence="1">CL356</strain>
    </source>
</reference>
<evidence type="ECO:0000313" key="1">
    <source>
        <dbReference type="EMBL" id="CAG8514849.1"/>
    </source>
</evidence>
<accession>A0ACA9L7A2</accession>
<feature type="non-terminal residue" evidence="1">
    <location>
        <position position="177"/>
    </location>
</feature>
<dbReference type="Proteomes" id="UP000789525">
    <property type="component" value="Unassembled WGS sequence"/>
</dbReference>
<keyword evidence="2" id="KW-1185">Reference proteome</keyword>
<organism evidence="1 2">
    <name type="scientific">Acaulospora colombiana</name>
    <dbReference type="NCBI Taxonomy" id="27376"/>
    <lineage>
        <taxon>Eukaryota</taxon>
        <taxon>Fungi</taxon>
        <taxon>Fungi incertae sedis</taxon>
        <taxon>Mucoromycota</taxon>
        <taxon>Glomeromycotina</taxon>
        <taxon>Glomeromycetes</taxon>
        <taxon>Diversisporales</taxon>
        <taxon>Acaulosporaceae</taxon>
        <taxon>Acaulospora</taxon>
    </lineage>
</organism>
<sequence length="177" mass="20345">MPKKKGLFKIKRNKQDSEPYPSLGKVPFTLKDVEIDCPHRIDTGSPDRNRAVKLIYNALIKAVPGANNVRKIDILVLASSIEHNIFRNYRCIIDRHYKDRIRSRVYNLADEKNPDFVKKVISGEIRPEKLAIMTTEDMASSEIKRKKAIELKKRVQQIIRREPDLVPLKLEGDGSLG</sequence>
<dbReference type="EMBL" id="CAJVPT010004996">
    <property type="protein sequence ID" value="CAG8514849.1"/>
    <property type="molecule type" value="Genomic_DNA"/>
</dbReference>
<protein>
    <submittedName>
        <fullName evidence="1">4503_t:CDS:1</fullName>
    </submittedName>
</protein>
<evidence type="ECO:0000313" key="2">
    <source>
        <dbReference type="Proteomes" id="UP000789525"/>
    </source>
</evidence>
<gene>
    <name evidence="1" type="ORF">ACOLOM_LOCUS3385</name>
</gene>
<name>A0ACA9L7A2_9GLOM</name>
<comment type="caution">
    <text evidence="1">The sequence shown here is derived from an EMBL/GenBank/DDBJ whole genome shotgun (WGS) entry which is preliminary data.</text>
</comment>